<keyword evidence="7" id="KW-1185">Reference proteome</keyword>
<dbReference type="RefSeq" id="WP_092070865.1">
    <property type="nucleotide sequence ID" value="NZ_FNHB01000002.1"/>
</dbReference>
<gene>
    <name evidence="6" type="ORF">SAMN04488502_102340</name>
</gene>
<proteinExistence type="predicted"/>
<sequence>MYNKQIWRTESGRTLIYALDARTKLAVMLTMAVLAILIDSAATLFILLILTLLLHFWAQMPAAKWRLLSLLILFGIWGSMASQALFYNQEPRTVVACLLPAGIPVFGQLSGGLYIYREGLEHGAVQALRTSIMSALGLLVCWTTNTNQLLKGFLAWRMPYELAFMLITGLRFLPVIAEETATVLTAQRLRGFEPLKTLSVRHFLQSAMQTLFPILARTVRRAATLALSVQSRGFGRGSPCLADAAWPVRQKIAVYFLLAGTVAAMIAKLMYLLQYNGLLYVAGWRVLYDVMKVWL</sequence>
<feature type="transmembrane region" description="Helical" evidence="5">
    <location>
        <begin position="67"/>
        <end position="87"/>
    </location>
</feature>
<name>A0A1G9QY44_9FIRM</name>
<evidence type="ECO:0000256" key="5">
    <source>
        <dbReference type="SAM" id="Phobius"/>
    </source>
</evidence>
<dbReference type="PANTHER" id="PTHR33514:SF13">
    <property type="entry name" value="PROTEIN ABCI12, CHLOROPLASTIC"/>
    <property type="match status" value="1"/>
</dbReference>
<protein>
    <submittedName>
        <fullName evidence="6">Energy-coupling factor transport system permease protein</fullName>
    </submittedName>
</protein>
<comment type="subcellular location">
    <subcellularLocation>
        <location evidence="1">Membrane</location>
        <topology evidence="1">Multi-pass membrane protein</topology>
    </subcellularLocation>
</comment>
<evidence type="ECO:0000256" key="4">
    <source>
        <dbReference type="ARBA" id="ARBA00023136"/>
    </source>
</evidence>
<dbReference type="GO" id="GO:0005886">
    <property type="term" value="C:plasma membrane"/>
    <property type="evidence" value="ECO:0007669"/>
    <property type="project" value="TreeGrafter"/>
</dbReference>
<accession>A0A1G9QY44</accession>
<dbReference type="EMBL" id="FNHB01000002">
    <property type="protein sequence ID" value="SDM15517.1"/>
    <property type="molecule type" value="Genomic_DNA"/>
</dbReference>
<feature type="transmembrane region" description="Helical" evidence="5">
    <location>
        <begin position="162"/>
        <end position="186"/>
    </location>
</feature>
<dbReference type="CDD" id="cd16914">
    <property type="entry name" value="EcfT"/>
    <property type="match status" value="1"/>
</dbReference>
<keyword evidence="4 5" id="KW-0472">Membrane</keyword>
<evidence type="ECO:0000256" key="1">
    <source>
        <dbReference type="ARBA" id="ARBA00004141"/>
    </source>
</evidence>
<dbReference type="OrthoDB" id="1633899at2"/>
<dbReference type="AlphaFoldDB" id="A0A1G9QY44"/>
<feature type="transmembrane region" description="Helical" evidence="5">
    <location>
        <begin position="252"/>
        <end position="273"/>
    </location>
</feature>
<evidence type="ECO:0000313" key="6">
    <source>
        <dbReference type="EMBL" id="SDM15517.1"/>
    </source>
</evidence>
<dbReference type="Pfam" id="PF02361">
    <property type="entry name" value="CbiQ"/>
    <property type="match status" value="1"/>
</dbReference>
<keyword evidence="3 5" id="KW-1133">Transmembrane helix</keyword>
<reference evidence="6 7" key="1">
    <citation type="submission" date="2016-10" db="EMBL/GenBank/DDBJ databases">
        <authorList>
            <person name="de Groot N.N."/>
        </authorList>
    </citation>
    <scope>NUCLEOTIDE SEQUENCE [LARGE SCALE GENOMIC DNA]</scope>
    <source>
        <strain evidence="6 7">DSM 1736</strain>
    </source>
</reference>
<feature type="transmembrane region" description="Helical" evidence="5">
    <location>
        <begin position="25"/>
        <end position="55"/>
    </location>
</feature>
<dbReference type="STRING" id="146817.SAMN04488502_102340"/>
<evidence type="ECO:0000256" key="2">
    <source>
        <dbReference type="ARBA" id="ARBA00022692"/>
    </source>
</evidence>
<dbReference type="Proteomes" id="UP000214880">
    <property type="component" value="Unassembled WGS sequence"/>
</dbReference>
<keyword evidence="2 5" id="KW-0812">Transmembrane</keyword>
<dbReference type="InterPro" id="IPR003339">
    <property type="entry name" value="ABC/ECF_trnsptr_transmembrane"/>
</dbReference>
<evidence type="ECO:0000256" key="3">
    <source>
        <dbReference type="ARBA" id="ARBA00022989"/>
    </source>
</evidence>
<organism evidence="6 7">
    <name type="scientific">Dendrosporobacter quercicolus</name>
    <dbReference type="NCBI Taxonomy" id="146817"/>
    <lineage>
        <taxon>Bacteria</taxon>
        <taxon>Bacillati</taxon>
        <taxon>Bacillota</taxon>
        <taxon>Negativicutes</taxon>
        <taxon>Selenomonadales</taxon>
        <taxon>Sporomusaceae</taxon>
        <taxon>Dendrosporobacter</taxon>
    </lineage>
</organism>
<evidence type="ECO:0000313" key="7">
    <source>
        <dbReference type="Proteomes" id="UP000214880"/>
    </source>
</evidence>
<dbReference type="PANTHER" id="PTHR33514">
    <property type="entry name" value="PROTEIN ABCI12, CHLOROPLASTIC"/>
    <property type="match status" value="1"/>
</dbReference>
<feature type="transmembrane region" description="Helical" evidence="5">
    <location>
        <begin position="93"/>
        <end position="116"/>
    </location>
</feature>